<comment type="caution">
    <text evidence="1">The sequence shown here is derived from an EMBL/GenBank/DDBJ whole genome shotgun (WGS) entry which is preliminary data.</text>
</comment>
<keyword evidence="2" id="KW-1185">Reference proteome</keyword>
<dbReference type="InterPro" id="IPR024747">
    <property type="entry name" value="Pyridox_Oxase-rel"/>
</dbReference>
<dbReference type="SUPFAM" id="SSF50475">
    <property type="entry name" value="FMN-binding split barrel"/>
    <property type="match status" value="1"/>
</dbReference>
<evidence type="ECO:0000313" key="2">
    <source>
        <dbReference type="Proteomes" id="UP001501821"/>
    </source>
</evidence>
<protein>
    <submittedName>
        <fullName evidence="1">Pyridoxamine 5'-phosphate oxidase family protein</fullName>
    </submittedName>
</protein>
<proteinExistence type="predicted"/>
<dbReference type="Gene3D" id="2.30.110.10">
    <property type="entry name" value="Electron Transport, Fmn-binding Protein, Chain A"/>
    <property type="match status" value="1"/>
</dbReference>
<reference evidence="2" key="1">
    <citation type="journal article" date="2019" name="Int. J. Syst. Evol. Microbiol.">
        <title>The Global Catalogue of Microorganisms (GCM) 10K type strain sequencing project: providing services to taxonomists for standard genome sequencing and annotation.</title>
        <authorList>
            <consortium name="The Broad Institute Genomics Platform"/>
            <consortium name="The Broad Institute Genome Sequencing Center for Infectious Disease"/>
            <person name="Wu L."/>
            <person name="Ma J."/>
        </authorList>
    </citation>
    <scope>NUCLEOTIDE SEQUENCE [LARGE SCALE GENOMIC DNA]</scope>
    <source>
        <strain evidence="2">JCM 16953</strain>
    </source>
</reference>
<dbReference type="Pfam" id="PF12900">
    <property type="entry name" value="Pyridox_ox_2"/>
    <property type="match status" value="1"/>
</dbReference>
<evidence type="ECO:0000313" key="1">
    <source>
        <dbReference type="EMBL" id="GAA3811759.1"/>
    </source>
</evidence>
<dbReference type="Proteomes" id="UP001501821">
    <property type="component" value="Unassembled WGS sequence"/>
</dbReference>
<name>A0ABP7I7X6_9ACTN</name>
<sequence>MKEQHWYKSHVRAIEREECISLLRTQKVGRIAFTDDSGPDTIPVNFALDGEDVLIATTGYSAMARAATGARVAFEVDEIDPFTESGWSVVIRGHAHRESPFAPMDNPPYPWAEGNRGYVIRIKPDAVTGRRLVPA</sequence>
<gene>
    <name evidence="1" type="ORF">GCM10022242_12820</name>
</gene>
<dbReference type="InterPro" id="IPR012349">
    <property type="entry name" value="Split_barrel_FMN-bd"/>
</dbReference>
<dbReference type="RefSeq" id="WP_344773477.1">
    <property type="nucleotide sequence ID" value="NZ_BAABAH010000003.1"/>
</dbReference>
<dbReference type="EMBL" id="BAABAH010000003">
    <property type="protein sequence ID" value="GAA3811759.1"/>
    <property type="molecule type" value="Genomic_DNA"/>
</dbReference>
<accession>A0ABP7I7X6</accession>
<organism evidence="1 2">
    <name type="scientific">Nocardioides panacisoli</name>
    <dbReference type="NCBI Taxonomy" id="627624"/>
    <lineage>
        <taxon>Bacteria</taxon>
        <taxon>Bacillati</taxon>
        <taxon>Actinomycetota</taxon>
        <taxon>Actinomycetes</taxon>
        <taxon>Propionibacteriales</taxon>
        <taxon>Nocardioidaceae</taxon>
        <taxon>Nocardioides</taxon>
    </lineage>
</organism>